<sequence length="263" mass="30110">MDSPLGDPLPRPRLPPELERTIFEEAALSCFHHNIPALMLTAWRVKFWWVRLKANEKRNHSDDRILQGWNLPLLSRIAAVLAVCRDVSTNRFVLGDPAPQLFPALNELCKLRYLTVHWRSLCIDSGRIDFACRVFRHLTHLELIDCDSQVDLPDALVGLDAIQNLTHIAFDSVDVTDAAAVHDRIRRMSRSLQCIVFMEIGRAKHLPRSADDRFVALRQILCFEDWLRGATTGKDYWWLAGRFVAAKGAGKVDRSGYEISWEL</sequence>
<gene>
    <name evidence="1" type="ORF">R3P38DRAFT_2672510</name>
</gene>
<evidence type="ECO:0000313" key="2">
    <source>
        <dbReference type="Proteomes" id="UP001362999"/>
    </source>
</evidence>
<evidence type="ECO:0000313" key="1">
    <source>
        <dbReference type="EMBL" id="KAK6966774.1"/>
    </source>
</evidence>
<proteinExistence type="predicted"/>
<protein>
    <submittedName>
        <fullName evidence="1">Uncharacterized protein</fullName>
    </submittedName>
</protein>
<organism evidence="1 2">
    <name type="scientific">Favolaschia claudopus</name>
    <dbReference type="NCBI Taxonomy" id="2862362"/>
    <lineage>
        <taxon>Eukaryota</taxon>
        <taxon>Fungi</taxon>
        <taxon>Dikarya</taxon>
        <taxon>Basidiomycota</taxon>
        <taxon>Agaricomycotina</taxon>
        <taxon>Agaricomycetes</taxon>
        <taxon>Agaricomycetidae</taxon>
        <taxon>Agaricales</taxon>
        <taxon>Marasmiineae</taxon>
        <taxon>Mycenaceae</taxon>
        <taxon>Favolaschia</taxon>
    </lineage>
</organism>
<keyword evidence="2" id="KW-1185">Reference proteome</keyword>
<dbReference type="AlphaFoldDB" id="A0AAV9Z0I1"/>
<reference evidence="1 2" key="1">
    <citation type="journal article" date="2024" name="J Genomics">
        <title>Draft genome sequencing and assembly of Favolaschia claudopus CIRM-BRFM 2984 isolated from oak limbs.</title>
        <authorList>
            <person name="Navarro D."/>
            <person name="Drula E."/>
            <person name="Chaduli D."/>
            <person name="Cazenave R."/>
            <person name="Ahrendt S."/>
            <person name="Wang J."/>
            <person name="Lipzen A."/>
            <person name="Daum C."/>
            <person name="Barry K."/>
            <person name="Grigoriev I.V."/>
            <person name="Favel A."/>
            <person name="Rosso M.N."/>
            <person name="Martin F."/>
        </authorList>
    </citation>
    <scope>NUCLEOTIDE SEQUENCE [LARGE SCALE GENOMIC DNA]</scope>
    <source>
        <strain evidence="1 2">CIRM-BRFM 2984</strain>
    </source>
</reference>
<accession>A0AAV9Z0I1</accession>
<name>A0AAV9Z0I1_9AGAR</name>
<dbReference type="Proteomes" id="UP001362999">
    <property type="component" value="Unassembled WGS sequence"/>
</dbReference>
<dbReference type="EMBL" id="JAWWNJ010000256">
    <property type="protein sequence ID" value="KAK6966774.1"/>
    <property type="molecule type" value="Genomic_DNA"/>
</dbReference>
<comment type="caution">
    <text evidence="1">The sequence shown here is derived from an EMBL/GenBank/DDBJ whole genome shotgun (WGS) entry which is preliminary data.</text>
</comment>